<evidence type="ECO:0000313" key="4">
    <source>
        <dbReference type="Proteomes" id="UP000013026"/>
    </source>
</evidence>
<reference evidence="1 3" key="1">
    <citation type="journal article" date="2010" name="Stand. Genomic Sci.">
        <title>Complete genome sequence of Meiothermus ruber type strain (21).</title>
        <authorList>
            <person name="Tindall B.J."/>
            <person name="Sikorski J."/>
            <person name="Lucas S."/>
            <person name="Goltsman E."/>
            <person name="Copeland A."/>
            <person name="Glavina Del Rio T."/>
            <person name="Nolan M."/>
            <person name="Tice H."/>
            <person name="Cheng J.F."/>
            <person name="Han C."/>
            <person name="Pitluck S."/>
            <person name="Liolios K."/>
            <person name="Ivanova N."/>
            <person name="Mavromatis K."/>
            <person name="Ovchinnikova G."/>
            <person name="Pati A."/>
            <person name="Fahnrich R."/>
            <person name="Goodwin L."/>
            <person name="Chen A."/>
            <person name="Palaniappan K."/>
            <person name="Land M."/>
            <person name="Hauser L."/>
            <person name="Chang Y.J."/>
            <person name="Jeffries C.D."/>
            <person name="Rohde M."/>
            <person name="Goker M."/>
            <person name="Woyke T."/>
            <person name="Bristow J."/>
            <person name="Eisen J.A."/>
            <person name="Markowitz V."/>
            <person name="Hugenholtz P."/>
            <person name="Kyrpides N.C."/>
            <person name="Klenk H.P."/>
            <person name="Lapidus A."/>
        </authorList>
    </citation>
    <scope>NUCLEOTIDE SEQUENCE [LARGE SCALE GENOMIC DNA]</scope>
    <source>
        <strain evidence="3">ATCC 35948 / DSM 1279 / VKM B-1258 / 21</strain>
        <strain evidence="1">DSM 1279</strain>
    </source>
</reference>
<evidence type="ECO:0000313" key="3">
    <source>
        <dbReference type="Proteomes" id="UP000006655"/>
    </source>
</evidence>
<proteinExistence type="predicted"/>
<gene>
    <name evidence="1" type="ordered locus">Mrub_0185</name>
    <name evidence="2" type="ORF">K649_00530</name>
</gene>
<organism evidence="2 4">
    <name type="scientific">Meiothermus ruber (strain ATCC 35948 / DSM 1279 / VKM B-1258 / 21)</name>
    <name type="common">Thermus ruber</name>
    <dbReference type="NCBI Taxonomy" id="504728"/>
    <lineage>
        <taxon>Bacteria</taxon>
        <taxon>Thermotogati</taxon>
        <taxon>Deinococcota</taxon>
        <taxon>Deinococci</taxon>
        <taxon>Thermales</taxon>
        <taxon>Thermaceae</taxon>
        <taxon>Meiothermus</taxon>
    </lineage>
</organism>
<dbReference type="EMBL" id="CP001743">
    <property type="protein sequence ID" value="ADD26965.1"/>
    <property type="molecule type" value="Genomic_DNA"/>
</dbReference>
<keyword evidence="3" id="KW-1185">Reference proteome</keyword>
<accession>D3PL69</accession>
<evidence type="ECO:0000313" key="2">
    <source>
        <dbReference type="EMBL" id="AGK03418.1"/>
    </source>
</evidence>
<dbReference type="Proteomes" id="UP000006655">
    <property type="component" value="Chromosome"/>
</dbReference>
<dbReference type="AlphaFoldDB" id="D3PL69"/>
<dbReference type="RefSeq" id="WP_013012484.1">
    <property type="nucleotide sequence ID" value="NC_013946.1"/>
</dbReference>
<name>D3PL69_MEIRD</name>
<dbReference type="KEGG" id="mre:K649_00530"/>
<reference evidence="2" key="2">
    <citation type="submission" date="2013-04" db="EMBL/GenBank/DDBJ databases">
        <title>Non-Hybrid, Finished Microbial Genome Assemblies from Long-Read SMRT Sequencing Data.</title>
        <authorList>
            <person name="Klammer A."/>
            <person name="Drake J."/>
            <person name="Heiner C."/>
            <person name="Clum A."/>
            <person name="Copeland A."/>
            <person name="Huddleston J."/>
            <person name="Eichler E."/>
            <person name="Turner S.W."/>
        </authorList>
    </citation>
    <scope>NUCLEOTIDE SEQUENCE</scope>
    <source>
        <strain evidence="2">DSM 1279</strain>
    </source>
</reference>
<sequence>MDRAQLAYQIWLAQLALYRSRLQVHELFFVTEYLEFTREKSREVYRA</sequence>
<dbReference type="Proteomes" id="UP000013026">
    <property type="component" value="Chromosome"/>
</dbReference>
<dbReference type="STRING" id="504728.K649_00530"/>
<dbReference type="KEGG" id="mrb:Mrub_0185"/>
<dbReference type="EMBL" id="CP005385">
    <property type="protein sequence ID" value="AGK03418.1"/>
    <property type="molecule type" value="Genomic_DNA"/>
</dbReference>
<protein>
    <submittedName>
        <fullName evidence="2">Uncharacterized protein</fullName>
    </submittedName>
</protein>
<reference evidence="2 4" key="3">
    <citation type="submission" date="2013-04" db="EMBL/GenBank/DDBJ databases">
        <authorList>
            <person name="Chin J."/>
            <person name="Alexander D.H."/>
            <person name="Marks P."/>
            <person name="Korlach J."/>
            <person name="Clum A."/>
            <person name="Copeland A."/>
        </authorList>
    </citation>
    <scope>NUCLEOTIDE SEQUENCE [LARGE SCALE GENOMIC DNA]</scope>
    <source>
        <strain evidence="4">ATCC 35948 / DSM 1279 / VKM B-1258 / 21</strain>
        <strain evidence="2">DSM 1279</strain>
    </source>
</reference>
<dbReference type="PATRIC" id="fig|504728.9.peg.112"/>
<evidence type="ECO:0000313" key="1">
    <source>
        <dbReference type="EMBL" id="ADD26965.1"/>
    </source>
</evidence>